<sequence length="794" mass="87088">MKDVLAFEWSFKVGQAADTLMAIVGTPRARELLLQWAKTFEAELPLVEDWTEDLDEESFMPARHALKKDVIETVGDACEEKALELVQQGYIRMPSWTAADFSTLATPEEDDELRGRLAMWFLSGLTQKLAHCYDCCGVLMRMQEREQTQSLAATVEATLAACLQLRDMVLESSDLAEQPATRFHSDVDDDAHLVQQLGLEYDPHRIEEYFAAHPGELASHFLAVATSVFGLLTFALGATLTAASRATLKPSSSAEAWASCRRHVAPQVLTTLCELGPSYIKLGQALASRPDLVTSEIADELVQLQDDLAPFDTAQALEIMSEELALAEDRGSAMKLLSSLEDSKPIAAASLGQVYQGFVRGRKVAVKVQRPDVRRLAAADAALLRLAARSLSALRSPGGDRLVRANVVGAVDEFCSRLFEELDYRREAHNAQRFASLYGKGGAFQDRLPRPGLKIPDLEADLCSRRLLVMEWVDGERLVAESTSSEDLPLVELGITATLLQLLGTGVMHTDPHGGNLLKGPVLGAAKTAWSGRASPLPRQLVYLDFGLVADVPLQVREGLVCAVMYMVERRWADVASLFNALMLLPDWVIADAATLASFTRDIELAAKEALVFPPETKGSQAEVPSLRFAALLEQLVLLAPRYEFQLPPYFLNNARALGCLEGMARTVDPNFNILEKVYPFALNTLLSNPSDSPVLRQTLCNLCSDRDGRLSLGRATALVDSAAVMTGNRRRTVVADSLRSRGGRRFFRELLRSEAAKFWGNVFGGKARDAEEQTAVSGRNSAKEFRPLGALLR</sequence>
<feature type="domain" description="ABC1 atypical kinase-like" evidence="2">
    <location>
        <begin position="303"/>
        <end position="576"/>
    </location>
</feature>
<evidence type="ECO:0000256" key="1">
    <source>
        <dbReference type="ARBA" id="ARBA00009670"/>
    </source>
</evidence>
<dbReference type="Pfam" id="PF03109">
    <property type="entry name" value="ABC1"/>
    <property type="match status" value="1"/>
</dbReference>
<comment type="caution">
    <text evidence="3">The sequence shown here is derived from an EMBL/GenBank/DDBJ whole genome shotgun (WGS) entry which is preliminary data.</text>
</comment>
<dbReference type="InterPro" id="IPR004147">
    <property type="entry name" value="ABC1_dom"/>
</dbReference>
<reference evidence="3" key="1">
    <citation type="submission" date="2021-02" db="EMBL/GenBank/DDBJ databases">
        <authorList>
            <person name="Dougan E. K."/>
            <person name="Rhodes N."/>
            <person name="Thang M."/>
            <person name="Chan C."/>
        </authorList>
    </citation>
    <scope>NUCLEOTIDE SEQUENCE</scope>
</reference>
<dbReference type="EMBL" id="CAJNDS010000247">
    <property type="protein sequence ID" value="CAE7033840.1"/>
    <property type="molecule type" value="Genomic_DNA"/>
</dbReference>
<organism evidence="3 4">
    <name type="scientific">Symbiodinium natans</name>
    <dbReference type="NCBI Taxonomy" id="878477"/>
    <lineage>
        <taxon>Eukaryota</taxon>
        <taxon>Sar</taxon>
        <taxon>Alveolata</taxon>
        <taxon>Dinophyceae</taxon>
        <taxon>Suessiales</taxon>
        <taxon>Symbiodiniaceae</taxon>
        <taxon>Symbiodinium</taxon>
    </lineage>
</organism>
<dbReference type="PANTHER" id="PTHR10566:SF123">
    <property type="entry name" value="PROTEIN KINASE SUPERFAMILY PROTEIN"/>
    <property type="match status" value="1"/>
</dbReference>
<dbReference type="SUPFAM" id="SSF56112">
    <property type="entry name" value="Protein kinase-like (PK-like)"/>
    <property type="match status" value="1"/>
</dbReference>
<evidence type="ECO:0000313" key="3">
    <source>
        <dbReference type="EMBL" id="CAE7033840.1"/>
    </source>
</evidence>
<accession>A0A812IFK8</accession>
<dbReference type="PANTHER" id="PTHR10566">
    <property type="entry name" value="CHAPERONE-ACTIVITY OF BC1 COMPLEX CABC1 -RELATED"/>
    <property type="match status" value="1"/>
</dbReference>
<evidence type="ECO:0000313" key="4">
    <source>
        <dbReference type="Proteomes" id="UP000604046"/>
    </source>
</evidence>
<dbReference type="OrthoDB" id="201153at2759"/>
<gene>
    <name evidence="3" type="ORF">SNAT2548_LOCUS4069</name>
</gene>
<dbReference type="InterPro" id="IPR050154">
    <property type="entry name" value="UbiB_kinase"/>
</dbReference>
<keyword evidence="4" id="KW-1185">Reference proteome</keyword>
<dbReference type="Proteomes" id="UP000604046">
    <property type="component" value="Unassembled WGS sequence"/>
</dbReference>
<comment type="similarity">
    <text evidence="1">Belongs to the protein kinase superfamily. ADCK protein kinase family.</text>
</comment>
<proteinExistence type="inferred from homology"/>
<dbReference type="CDD" id="cd05121">
    <property type="entry name" value="ABC1_ADCK3-like"/>
    <property type="match status" value="1"/>
</dbReference>
<dbReference type="InterPro" id="IPR011009">
    <property type="entry name" value="Kinase-like_dom_sf"/>
</dbReference>
<dbReference type="AlphaFoldDB" id="A0A812IFK8"/>
<name>A0A812IFK8_9DINO</name>
<evidence type="ECO:0000259" key="2">
    <source>
        <dbReference type="Pfam" id="PF03109"/>
    </source>
</evidence>
<protein>
    <recommendedName>
        <fullName evidence="2">ABC1 atypical kinase-like domain-containing protein</fullName>
    </recommendedName>
</protein>